<evidence type="ECO:0000313" key="13">
    <source>
        <dbReference type="Proteomes" id="UP000319210"/>
    </source>
</evidence>
<keyword evidence="7 11" id="KW-1133">Transmembrane helix</keyword>
<feature type="compositionally biased region" description="Basic and acidic residues" evidence="10">
    <location>
        <begin position="153"/>
        <end position="162"/>
    </location>
</feature>
<sequence length="202" mass="21148">MDPIALLPFIVLIGAMFLMTRSAKKKQRQAMQMRDQMQPGTGVRTIGGMYAVVKEVRDDAVLLEIEPGVHALFAKNAIGAVLGDEEFDRIVGGHEGEELDGDVVVPDDASSLTGGESGTKADLTKKDGGEAPADDAGKGGSGKDEPAEDTLSEDAKADKADEAEQDEKEGDAGAKDEAPRKDSEAADTTKADGTKRDGDSSK</sequence>
<keyword evidence="3" id="KW-0813">Transport</keyword>
<feature type="region of interest" description="Disordered" evidence="10">
    <location>
        <begin position="94"/>
        <end position="202"/>
    </location>
</feature>
<keyword evidence="8" id="KW-0811">Translocation</keyword>
<name>A0A4Y3R091_STRCI</name>
<dbReference type="InterPro" id="IPR003849">
    <property type="entry name" value="Preprotein_translocase_YajC"/>
</dbReference>
<keyword evidence="6" id="KW-0653">Protein transport</keyword>
<dbReference type="PANTHER" id="PTHR33909:SF1">
    <property type="entry name" value="SEC TRANSLOCON ACCESSORY COMPLEX SUBUNIT YAJC"/>
    <property type="match status" value="1"/>
</dbReference>
<feature type="compositionally biased region" description="Basic and acidic residues" evidence="10">
    <location>
        <begin position="122"/>
        <end position="145"/>
    </location>
</feature>
<evidence type="ECO:0000256" key="11">
    <source>
        <dbReference type="SAM" id="Phobius"/>
    </source>
</evidence>
<evidence type="ECO:0000256" key="6">
    <source>
        <dbReference type="ARBA" id="ARBA00022927"/>
    </source>
</evidence>
<gene>
    <name evidence="12" type="ORF">SCA03_34330</name>
</gene>
<keyword evidence="9 11" id="KW-0472">Membrane</keyword>
<feature type="transmembrane region" description="Helical" evidence="11">
    <location>
        <begin position="6"/>
        <end position="23"/>
    </location>
</feature>
<evidence type="ECO:0000256" key="1">
    <source>
        <dbReference type="ARBA" id="ARBA00004162"/>
    </source>
</evidence>
<dbReference type="RefSeq" id="WP_086814539.1">
    <property type="nucleotide sequence ID" value="NZ_BJMM01000016.1"/>
</dbReference>
<dbReference type="OrthoDB" id="2200301at2"/>
<accession>A0A4Y3R091</accession>
<dbReference type="GO" id="GO:0015031">
    <property type="term" value="P:protein transport"/>
    <property type="evidence" value="ECO:0007669"/>
    <property type="project" value="UniProtKB-KW"/>
</dbReference>
<comment type="subcellular location">
    <subcellularLocation>
        <location evidence="1">Cell membrane</location>
        <topology evidence="1">Single-pass membrane protein</topology>
    </subcellularLocation>
</comment>
<protein>
    <submittedName>
        <fullName evidence="12">Preprotein translocase subunit YajC</fullName>
    </submittedName>
</protein>
<reference evidence="12 13" key="1">
    <citation type="submission" date="2019-06" db="EMBL/GenBank/DDBJ databases">
        <title>Whole genome shotgun sequence of Streptomyces cacaoi subsp. cacaoi NBRC 12748.</title>
        <authorList>
            <person name="Hosoyama A."/>
            <person name="Uohara A."/>
            <person name="Ohji S."/>
            <person name="Ichikawa N."/>
        </authorList>
    </citation>
    <scope>NUCLEOTIDE SEQUENCE [LARGE SCALE GENOMIC DNA]</scope>
    <source>
        <strain evidence="12 13">NBRC 12748</strain>
    </source>
</reference>
<evidence type="ECO:0000256" key="10">
    <source>
        <dbReference type="SAM" id="MobiDB-lite"/>
    </source>
</evidence>
<evidence type="ECO:0000256" key="2">
    <source>
        <dbReference type="ARBA" id="ARBA00006742"/>
    </source>
</evidence>
<evidence type="ECO:0000313" key="12">
    <source>
        <dbReference type="EMBL" id="GEB50882.1"/>
    </source>
</evidence>
<evidence type="ECO:0000256" key="5">
    <source>
        <dbReference type="ARBA" id="ARBA00022692"/>
    </source>
</evidence>
<evidence type="ECO:0000256" key="7">
    <source>
        <dbReference type="ARBA" id="ARBA00022989"/>
    </source>
</evidence>
<evidence type="ECO:0000256" key="3">
    <source>
        <dbReference type="ARBA" id="ARBA00022448"/>
    </source>
</evidence>
<comment type="similarity">
    <text evidence="2">Belongs to the YajC family.</text>
</comment>
<keyword evidence="5 11" id="KW-0812">Transmembrane</keyword>
<dbReference type="SMART" id="SM01323">
    <property type="entry name" value="YajC"/>
    <property type="match status" value="1"/>
</dbReference>
<dbReference type="AlphaFoldDB" id="A0A4Y3R091"/>
<evidence type="ECO:0000256" key="4">
    <source>
        <dbReference type="ARBA" id="ARBA00022475"/>
    </source>
</evidence>
<keyword evidence="13" id="KW-1185">Reference proteome</keyword>
<dbReference type="NCBIfam" id="TIGR00739">
    <property type="entry name" value="yajC"/>
    <property type="match status" value="1"/>
</dbReference>
<dbReference type="Proteomes" id="UP000319210">
    <property type="component" value="Unassembled WGS sequence"/>
</dbReference>
<evidence type="ECO:0000256" key="9">
    <source>
        <dbReference type="ARBA" id="ARBA00023136"/>
    </source>
</evidence>
<dbReference type="GO" id="GO:0005886">
    <property type="term" value="C:plasma membrane"/>
    <property type="evidence" value="ECO:0007669"/>
    <property type="project" value="UniProtKB-SubCell"/>
</dbReference>
<dbReference type="EMBL" id="BJMM01000016">
    <property type="protein sequence ID" value="GEB50882.1"/>
    <property type="molecule type" value="Genomic_DNA"/>
</dbReference>
<evidence type="ECO:0000256" key="8">
    <source>
        <dbReference type="ARBA" id="ARBA00023010"/>
    </source>
</evidence>
<proteinExistence type="inferred from homology"/>
<keyword evidence="4" id="KW-1003">Cell membrane</keyword>
<feature type="compositionally biased region" description="Basic and acidic residues" evidence="10">
    <location>
        <begin position="170"/>
        <end position="202"/>
    </location>
</feature>
<comment type="caution">
    <text evidence="12">The sequence shown here is derived from an EMBL/GenBank/DDBJ whole genome shotgun (WGS) entry which is preliminary data.</text>
</comment>
<dbReference type="Pfam" id="PF02699">
    <property type="entry name" value="YajC"/>
    <property type="match status" value="1"/>
</dbReference>
<organism evidence="12 13">
    <name type="scientific">Streptomyces cacaoi</name>
    <dbReference type="NCBI Taxonomy" id="1898"/>
    <lineage>
        <taxon>Bacteria</taxon>
        <taxon>Bacillati</taxon>
        <taxon>Actinomycetota</taxon>
        <taxon>Actinomycetes</taxon>
        <taxon>Kitasatosporales</taxon>
        <taxon>Streptomycetaceae</taxon>
        <taxon>Streptomyces</taxon>
    </lineage>
</organism>
<dbReference type="PANTHER" id="PTHR33909">
    <property type="entry name" value="SEC TRANSLOCON ACCESSORY COMPLEX SUBUNIT YAJC"/>
    <property type="match status" value="1"/>
</dbReference>